<reference evidence="7" key="2">
    <citation type="submission" date="2014-08" db="EMBL/GenBank/DDBJ databases">
        <authorList>
            <person name="Wibberg D."/>
        </authorList>
    </citation>
    <scope>NUCLEOTIDE SEQUENCE</scope>
</reference>
<dbReference type="Pfam" id="PF00467">
    <property type="entry name" value="KOW"/>
    <property type="match status" value="1"/>
</dbReference>
<keyword evidence="4" id="KW-0699">rRNA-binding</keyword>
<evidence type="ECO:0000256" key="3">
    <source>
        <dbReference type="ARBA" id="ARBA00023274"/>
    </source>
</evidence>
<dbReference type="InterPro" id="IPR014722">
    <property type="entry name" value="Rib_uL2_dom2"/>
</dbReference>
<keyword evidence="4" id="KW-0694">RNA-binding</keyword>
<evidence type="ECO:0000256" key="1">
    <source>
        <dbReference type="ARBA" id="ARBA00010618"/>
    </source>
</evidence>
<dbReference type="Gene3D" id="2.30.30.30">
    <property type="match status" value="1"/>
</dbReference>
<reference evidence="6" key="1">
    <citation type="submission" date="2013-12" db="EMBL/GenBank/DDBJ databases">
        <title>The complete genome sequence of Methanobacterium sp. BRM9.</title>
        <authorList>
            <consortium name="Pastoral Greenhouse Gas Research Consortium"/>
            <person name="Kelly W.J."/>
            <person name="Leahy S.C."/>
            <person name="Perry R."/>
            <person name="Li D."/>
            <person name="Altermann E."/>
            <person name="Lambie S.C."/>
            <person name="Attwood G.T."/>
        </authorList>
    </citation>
    <scope>NUCLEOTIDE SEQUENCE [LARGE SCALE GENOMIC DNA]</scope>
    <source>
        <strain evidence="6">BRM9</strain>
    </source>
</reference>
<dbReference type="NCBIfam" id="TIGR01080">
    <property type="entry name" value="rplX_A_E"/>
    <property type="match status" value="1"/>
</dbReference>
<gene>
    <name evidence="4" type="primary">rpl24</name>
    <name evidence="6" type="ORF">BRM9_0395</name>
    <name evidence="7" type="ORF">DSM1535_0322</name>
    <name evidence="9" type="ORF">ISP06_03060</name>
    <name evidence="8" type="ORF">MB9_1431</name>
</gene>
<dbReference type="EMBL" id="CP006933">
    <property type="protein sequence ID" value="AIS31222.1"/>
    <property type="molecule type" value="Genomic_DNA"/>
</dbReference>
<dbReference type="GeneID" id="82848685"/>
<dbReference type="KEGG" id="mfc:BRM9_0395"/>
<dbReference type="RefSeq" id="WP_048071995.1">
    <property type="nucleotide sequence ID" value="NZ_CALCVY010000102.1"/>
</dbReference>
<keyword evidence="10" id="KW-1185">Reference proteome</keyword>
<dbReference type="EMBL" id="LN515531">
    <property type="protein sequence ID" value="CEA12685.1"/>
    <property type="molecule type" value="Genomic_DNA"/>
</dbReference>
<comment type="function">
    <text evidence="4">Located at the polypeptide exit tunnel on the outside of the subunit.</text>
</comment>
<evidence type="ECO:0000313" key="10">
    <source>
        <dbReference type="Proteomes" id="UP000062768"/>
    </source>
</evidence>
<dbReference type="Proteomes" id="UP000062768">
    <property type="component" value="Chromosome I"/>
</dbReference>
<dbReference type="STRING" id="2162.BRM9_0395"/>
<keyword evidence="2 4" id="KW-0689">Ribosomal protein</keyword>
<organism evidence="7">
    <name type="scientific">Methanobacterium formicicum</name>
    <dbReference type="NCBI Taxonomy" id="2162"/>
    <lineage>
        <taxon>Archaea</taxon>
        <taxon>Methanobacteriati</taxon>
        <taxon>Methanobacteriota</taxon>
        <taxon>Methanomada group</taxon>
        <taxon>Methanobacteria</taxon>
        <taxon>Methanobacteriales</taxon>
        <taxon>Methanobacteriaceae</taxon>
        <taxon>Methanobacterium</taxon>
    </lineage>
</organism>
<dbReference type="InterPro" id="IPR008991">
    <property type="entry name" value="Translation_prot_SH3-like_sf"/>
</dbReference>
<dbReference type="HAMAP" id="MF_01326_A">
    <property type="entry name" value="Ribosomal_uL24_A"/>
    <property type="match status" value="1"/>
</dbReference>
<accession>A0A090I4I2</accession>
<dbReference type="PATRIC" id="fig|2162.10.peg.1495"/>
<dbReference type="InterPro" id="IPR005756">
    <property type="entry name" value="Ribosomal_uL24_euk/arc"/>
</dbReference>
<dbReference type="InterPro" id="IPR041988">
    <property type="entry name" value="Ribosomal_uL24_KOW"/>
</dbReference>
<dbReference type="SUPFAM" id="SSF50104">
    <property type="entry name" value="Translation proteins SH3-like domain"/>
    <property type="match status" value="1"/>
</dbReference>
<evidence type="ECO:0000259" key="5">
    <source>
        <dbReference type="SMART" id="SM00739"/>
    </source>
</evidence>
<protein>
    <recommendedName>
        <fullName evidence="4">Large ribosomal subunit protein uL24</fullName>
    </recommendedName>
</protein>
<comment type="subunit">
    <text evidence="4">Part of the 50S ribosomal subunit.</text>
</comment>
<evidence type="ECO:0000313" key="8">
    <source>
        <dbReference type="EMBL" id="CEL25067.1"/>
    </source>
</evidence>
<evidence type="ECO:0000313" key="6">
    <source>
        <dbReference type="EMBL" id="AIS31222.1"/>
    </source>
</evidence>
<comment type="similarity">
    <text evidence="1 4">Belongs to the universal ribosomal protein uL24 family.</text>
</comment>
<comment type="function">
    <text evidence="4">One of two assembly initiator proteins, it binds directly to the 5'-end of the 23S rRNA, where it nucleates assembly of the 50S subunit.</text>
</comment>
<evidence type="ECO:0000313" key="9">
    <source>
        <dbReference type="EMBL" id="MBF4474438.1"/>
    </source>
</evidence>
<reference evidence="9" key="4">
    <citation type="submission" date="2020-10" db="EMBL/GenBank/DDBJ databases">
        <title>Dehalococcoides mccartyi of a TCE/Cr reducing biochatode.</title>
        <authorList>
            <person name="Matturro B."/>
        </authorList>
    </citation>
    <scope>NUCLEOTIDE SEQUENCE</scope>
    <source>
        <strain evidence="9">Bin2</strain>
    </source>
</reference>
<keyword evidence="3 4" id="KW-0687">Ribonucleoprotein</keyword>
<dbReference type="AlphaFoldDB" id="A0A090I4I2"/>
<feature type="domain" description="KOW" evidence="5">
    <location>
        <begin position="42"/>
        <end position="69"/>
    </location>
</feature>
<name>A0A090I4I2_METFO</name>
<dbReference type="KEGG" id="mfi:DSM1535_0322"/>
<dbReference type="OrthoDB" id="10899at2157"/>
<dbReference type="GO" id="GO:0019843">
    <property type="term" value="F:rRNA binding"/>
    <property type="evidence" value="ECO:0007669"/>
    <property type="project" value="UniProtKB-UniRule"/>
</dbReference>
<dbReference type="EMBL" id="LN734822">
    <property type="protein sequence ID" value="CEL25067.1"/>
    <property type="molecule type" value="Genomic_DNA"/>
</dbReference>
<dbReference type="GO" id="GO:0006412">
    <property type="term" value="P:translation"/>
    <property type="evidence" value="ECO:0007669"/>
    <property type="project" value="UniProtKB-UniRule"/>
</dbReference>
<dbReference type="EMBL" id="JADIIL010000013">
    <property type="protein sequence ID" value="MBF4474438.1"/>
    <property type="molecule type" value="Genomic_DNA"/>
</dbReference>
<proteinExistence type="inferred from homology"/>
<dbReference type="Proteomes" id="UP000606900">
    <property type="component" value="Unassembled WGS sequence"/>
</dbReference>
<evidence type="ECO:0000313" key="7">
    <source>
        <dbReference type="EMBL" id="CEA12685.1"/>
    </source>
</evidence>
<dbReference type="InterPro" id="IPR005824">
    <property type="entry name" value="KOW"/>
</dbReference>
<sequence>MSKQPRKQRKFRYQAPLHIRHKMMSVNLSPELREEHNTRSLPVRKGDTVKVRRGDFKDHEGKVEGIDLKHYRVMIEGLNVQKPDGNQVYHPVHPSNLMIVDMDLDDDERNEILERKG</sequence>
<dbReference type="CDD" id="cd06089">
    <property type="entry name" value="KOW_RPL26"/>
    <property type="match status" value="1"/>
</dbReference>
<dbReference type="Pfam" id="PF16906">
    <property type="entry name" value="Ribosomal_L26"/>
    <property type="match status" value="1"/>
</dbReference>
<dbReference type="SMART" id="SM00739">
    <property type="entry name" value="KOW"/>
    <property type="match status" value="1"/>
</dbReference>
<dbReference type="PANTHER" id="PTHR11143">
    <property type="entry name" value="60S RIBOSOMAL PROTEIN L26 FAMILY MEMBER"/>
    <property type="match status" value="1"/>
</dbReference>
<evidence type="ECO:0000256" key="2">
    <source>
        <dbReference type="ARBA" id="ARBA00022980"/>
    </source>
</evidence>
<dbReference type="FunFam" id="2.30.30.30:FF:000009">
    <property type="entry name" value="60S ribosomal protein L26"/>
    <property type="match status" value="1"/>
</dbReference>
<reference evidence="8" key="3">
    <citation type="submission" date="2014-09" db="EMBL/GenBank/DDBJ databases">
        <authorList>
            <person name="Bishop-Lilly K.A."/>
            <person name="Broomall S.M."/>
            <person name="Chain P.S."/>
            <person name="Chertkov O."/>
            <person name="Coyne S.R."/>
            <person name="Daligault H.E."/>
            <person name="Davenport K.W."/>
            <person name="Erkkila T."/>
            <person name="Frey K.G."/>
            <person name="Gibbons H.S."/>
            <person name="Gu W."/>
            <person name="Jaissle J."/>
            <person name="Johnson S.L."/>
            <person name="Koroleva G.I."/>
            <person name="Ladner J.T."/>
            <person name="Lo C.-C."/>
            <person name="Minogue T.D."/>
            <person name="Munk C."/>
            <person name="Palacios G.F."/>
            <person name="Redden C.L."/>
            <person name="Rosenzweig C.N."/>
            <person name="Scholz M.B."/>
            <person name="Teshima H."/>
            <person name="Xu Y."/>
        </authorList>
    </citation>
    <scope>NUCLEOTIDE SEQUENCE</scope>
    <source>
        <strain evidence="8">Mb9</strain>
    </source>
</reference>
<dbReference type="GO" id="GO:0003735">
    <property type="term" value="F:structural constituent of ribosome"/>
    <property type="evidence" value="ECO:0007669"/>
    <property type="project" value="UniProtKB-UniRule"/>
</dbReference>
<dbReference type="Proteomes" id="UP000029661">
    <property type="component" value="Chromosome"/>
</dbReference>
<evidence type="ECO:0000256" key="4">
    <source>
        <dbReference type="HAMAP-Rule" id="MF_01326"/>
    </source>
</evidence>
<dbReference type="GO" id="GO:0015934">
    <property type="term" value="C:large ribosomal subunit"/>
    <property type="evidence" value="ECO:0007669"/>
    <property type="project" value="UniProtKB-UniRule"/>
</dbReference>